<evidence type="ECO:0000259" key="3">
    <source>
        <dbReference type="PROSITE" id="PS51186"/>
    </source>
</evidence>
<proteinExistence type="predicted"/>
<dbReference type="GO" id="GO:0016747">
    <property type="term" value="F:acyltransferase activity, transferring groups other than amino-acyl groups"/>
    <property type="evidence" value="ECO:0007669"/>
    <property type="project" value="InterPro"/>
</dbReference>
<organism evidence="4 5">
    <name type="scientific">Cohnella herbarum</name>
    <dbReference type="NCBI Taxonomy" id="2728023"/>
    <lineage>
        <taxon>Bacteria</taxon>
        <taxon>Bacillati</taxon>
        <taxon>Bacillota</taxon>
        <taxon>Bacilli</taxon>
        <taxon>Bacillales</taxon>
        <taxon>Paenibacillaceae</taxon>
        <taxon>Cohnella</taxon>
    </lineage>
</organism>
<dbReference type="PROSITE" id="PS51186">
    <property type="entry name" value="GNAT"/>
    <property type="match status" value="1"/>
</dbReference>
<dbReference type="InterPro" id="IPR000182">
    <property type="entry name" value="GNAT_dom"/>
</dbReference>
<evidence type="ECO:0000256" key="1">
    <source>
        <dbReference type="ARBA" id="ARBA00022679"/>
    </source>
</evidence>
<dbReference type="RefSeq" id="WP_169279091.1">
    <property type="nucleotide sequence ID" value="NZ_CP051680.1"/>
</dbReference>
<dbReference type="InterPro" id="IPR016181">
    <property type="entry name" value="Acyl_CoA_acyltransferase"/>
</dbReference>
<dbReference type="AlphaFoldDB" id="A0A7Z2VGY6"/>
<keyword evidence="2" id="KW-0012">Acyltransferase</keyword>
<evidence type="ECO:0000313" key="5">
    <source>
        <dbReference type="Proteomes" id="UP000502248"/>
    </source>
</evidence>
<protein>
    <submittedName>
        <fullName evidence="4">GNAT family N-acetyltransferase</fullName>
    </submittedName>
</protein>
<dbReference type="EMBL" id="CP051680">
    <property type="protein sequence ID" value="QJD82795.1"/>
    <property type="molecule type" value="Genomic_DNA"/>
</dbReference>
<dbReference type="CDD" id="cd04301">
    <property type="entry name" value="NAT_SF"/>
    <property type="match status" value="1"/>
</dbReference>
<reference evidence="4 5" key="1">
    <citation type="submission" date="2020-04" db="EMBL/GenBank/DDBJ databases">
        <title>Genome sequencing of novel species.</title>
        <authorList>
            <person name="Heo J."/>
            <person name="Kim S.-J."/>
            <person name="Kim J.-S."/>
            <person name="Hong S.-B."/>
            <person name="Kwon S.-W."/>
        </authorList>
    </citation>
    <scope>NUCLEOTIDE SEQUENCE [LARGE SCALE GENOMIC DNA]</scope>
    <source>
        <strain evidence="4 5">MFER-1</strain>
    </source>
</reference>
<dbReference type="Proteomes" id="UP000502248">
    <property type="component" value="Chromosome"/>
</dbReference>
<evidence type="ECO:0000256" key="2">
    <source>
        <dbReference type="ARBA" id="ARBA00023315"/>
    </source>
</evidence>
<gene>
    <name evidence="4" type="ORF">HH215_06100</name>
</gene>
<keyword evidence="5" id="KW-1185">Reference proteome</keyword>
<feature type="domain" description="N-acetyltransferase" evidence="3">
    <location>
        <begin position="4"/>
        <end position="160"/>
    </location>
</feature>
<evidence type="ECO:0000313" key="4">
    <source>
        <dbReference type="EMBL" id="QJD82795.1"/>
    </source>
</evidence>
<dbReference type="Pfam" id="PF00583">
    <property type="entry name" value="Acetyltransf_1"/>
    <property type="match status" value="1"/>
</dbReference>
<name>A0A7Z2VGY6_9BACL</name>
<accession>A0A7Z2VGY6</accession>
<keyword evidence="1 4" id="KW-0808">Transferase</keyword>
<dbReference type="Gene3D" id="3.40.630.30">
    <property type="match status" value="1"/>
</dbReference>
<dbReference type="SUPFAM" id="SSF55729">
    <property type="entry name" value="Acyl-CoA N-acyltransferases (Nat)"/>
    <property type="match status" value="1"/>
</dbReference>
<dbReference type="InterPro" id="IPR050832">
    <property type="entry name" value="Bact_Acetyltransf"/>
</dbReference>
<sequence length="160" mass="18062">MDDIVIRELEPGDGKVLADYFRLLSEETRGFFPGYPFTDEESLRIAKEESGHSDFKRYLAISGTDGDGGGKPRAVGTVWFWSWNRAIPWLGISIADDYQGRGLGKRMMKHAIAQARESDKGGILLTTHRDNFRGRALYARCGFEEIGHDDRGEILMLLSY</sequence>
<dbReference type="PANTHER" id="PTHR43877">
    <property type="entry name" value="AMINOALKYLPHOSPHONATE N-ACETYLTRANSFERASE-RELATED-RELATED"/>
    <property type="match status" value="1"/>
</dbReference>
<dbReference type="KEGG" id="cheb:HH215_06100"/>